<feature type="region of interest" description="Disordered" evidence="1">
    <location>
        <begin position="279"/>
        <end position="313"/>
    </location>
</feature>
<feature type="region of interest" description="Disordered" evidence="1">
    <location>
        <begin position="195"/>
        <end position="230"/>
    </location>
</feature>
<feature type="compositionally biased region" description="Polar residues" evidence="1">
    <location>
        <begin position="102"/>
        <end position="111"/>
    </location>
</feature>
<dbReference type="EMBL" id="JAGMWT010000016">
    <property type="protein sequence ID" value="KAH7115192.1"/>
    <property type="molecule type" value="Genomic_DNA"/>
</dbReference>
<comment type="caution">
    <text evidence="2">The sequence shown here is derived from an EMBL/GenBank/DDBJ whole genome shotgun (WGS) entry which is preliminary data.</text>
</comment>
<name>A0A9P9DA11_9PLEO</name>
<feature type="compositionally biased region" description="Low complexity" evidence="1">
    <location>
        <begin position="11"/>
        <end position="21"/>
    </location>
</feature>
<gene>
    <name evidence="2" type="ORF">B0J11DRAFT_444730</name>
</gene>
<proteinExistence type="predicted"/>
<keyword evidence="3" id="KW-1185">Reference proteome</keyword>
<evidence type="ECO:0000313" key="2">
    <source>
        <dbReference type="EMBL" id="KAH7115192.1"/>
    </source>
</evidence>
<sequence length="325" mass="36152">MARVDSGFGPSCCAAATSTSSKMDRQNIHRSNTAPTRHRQPKHTSSEKPTATSNTKPIRPASEKRSSTQRRTPPTEPRRKKSITSSEENSTKSRSRNGHGSKPSSRRTSCTIVDPSRPTRHYRIKSAQTVPTMNSRDIDDVLALHFRSCTLFQNPGSYRSDLRSPNLISPTLSPTPTYNYNNNTHSNTYAYGHSPTNSESTPLTVPKRTCPTTTATSTTTMHWTSPNTRRREYEKIDKANSGLRGLLRRFVPRCVSGPPPQRFYEKDREDAGSVRRYRMSFDEKGGHGGREGEEGGEVDEKKSMLLGKAEGGRGSEIGGKKWGCF</sequence>
<organism evidence="2 3">
    <name type="scientific">Dendryphion nanum</name>
    <dbReference type="NCBI Taxonomy" id="256645"/>
    <lineage>
        <taxon>Eukaryota</taxon>
        <taxon>Fungi</taxon>
        <taxon>Dikarya</taxon>
        <taxon>Ascomycota</taxon>
        <taxon>Pezizomycotina</taxon>
        <taxon>Dothideomycetes</taxon>
        <taxon>Pleosporomycetidae</taxon>
        <taxon>Pleosporales</taxon>
        <taxon>Torulaceae</taxon>
        <taxon>Dendryphion</taxon>
    </lineage>
</organism>
<feature type="compositionally biased region" description="Polar residues" evidence="1">
    <location>
        <begin position="47"/>
        <end position="56"/>
    </location>
</feature>
<evidence type="ECO:0000256" key="1">
    <source>
        <dbReference type="SAM" id="MobiDB-lite"/>
    </source>
</evidence>
<feature type="region of interest" description="Disordered" evidence="1">
    <location>
        <begin position="1"/>
        <end position="125"/>
    </location>
</feature>
<reference evidence="2" key="1">
    <citation type="journal article" date="2021" name="Nat. Commun.">
        <title>Genetic determinants of endophytism in the Arabidopsis root mycobiome.</title>
        <authorList>
            <person name="Mesny F."/>
            <person name="Miyauchi S."/>
            <person name="Thiergart T."/>
            <person name="Pickel B."/>
            <person name="Atanasova L."/>
            <person name="Karlsson M."/>
            <person name="Huettel B."/>
            <person name="Barry K.W."/>
            <person name="Haridas S."/>
            <person name="Chen C."/>
            <person name="Bauer D."/>
            <person name="Andreopoulos W."/>
            <person name="Pangilinan J."/>
            <person name="LaButti K."/>
            <person name="Riley R."/>
            <person name="Lipzen A."/>
            <person name="Clum A."/>
            <person name="Drula E."/>
            <person name="Henrissat B."/>
            <person name="Kohler A."/>
            <person name="Grigoriev I.V."/>
            <person name="Martin F.M."/>
            <person name="Hacquard S."/>
        </authorList>
    </citation>
    <scope>NUCLEOTIDE SEQUENCE</scope>
    <source>
        <strain evidence="2">MPI-CAGE-CH-0243</strain>
    </source>
</reference>
<feature type="compositionally biased region" description="Low complexity" evidence="1">
    <location>
        <begin position="204"/>
        <end position="227"/>
    </location>
</feature>
<dbReference type="OrthoDB" id="5366332at2759"/>
<dbReference type="AlphaFoldDB" id="A0A9P9DA11"/>
<protein>
    <submittedName>
        <fullName evidence="2">Uncharacterized protein</fullName>
    </submittedName>
</protein>
<accession>A0A9P9DA11</accession>
<dbReference type="Proteomes" id="UP000700596">
    <property type="component" value="Unassembled WGS sequence"/>
</dbReference>
<feature type="compositionally biased region" description="Basic and acidic residues" evidence="1">
    <location>
        <begin position="279"/>
        <end position="303"/>
    </location>
</feature>
<evidence type="ECO:0000313" key="3">
    <source>
        <dbReference type="Proteomes" id="UP000700596"/>
    </source>
</evidence>